<dbReference type="PANTHER" id="PTHR31586">
    <property type="entry name" value="CYTOCHROME C OXIDASE PROTEIN 20"/>
    <property type="match status" value="1"/>
</dbReference>
<reference evidence="11" key="1">
    <citation type="submission" date="2025-08" db="UniProtKB">
        <authorList>
            <consortium name="RefSeq"/>
        </authorList>
    </citation>
    <scope>IDENTIFICATION</scope>
    <source>
        <tissue evidence="11">Testes</tissue>
    </source>
</reference>
<keyword evidence="4 9" id="KW-0812">Transmembrane</keyword>
<comment type="similarity">
    <text evidence="2">Belongs to the COX20 family.</text>
</comment>
<evidence type="ECO:0000256" key="8">
    <source>
        <dbReference type="ARBA" id="ARBA00023136"/>
    </source>
</evidence>
<evidence type="ECO:0000313" key="10">
    <source>
        <dbReference type="Proteomes" id="UP000694865"/>
    </source>
</evidence>
<evidence type="ECO:0000313" key="11">
    <source>
        <dbReference type="RefSeq" id="XP_002731569.1"/>
    </source>
</evidence>
<evidence type="ECO:0000256" key="3">
    <source>
        <dbReference type="ARBA" id="ARBA00017689"/>
    </source>
</evidence>
<dbReference type="Proteomes" id="UP000694865">
    <property type="component" value="Unplaced"/>
</dbReference>
<keyword evidence="6 9" id="KW-1133">Transmembrane helix</keyword>
<evidence type="ECO:0000256" key="2">
    <source>
        <dbReference type="ARBA" id="ARBA00009575"/>
    </source>
</evidence>
<name>A0ABM0GK12_SACKO</name>
<dbReference type="RefSeq" id="XP_002731569.1">
    <property type="nucleotide sequence ID" value="XM_002731523.2"/>
</dbReference>
<evidence type="ECO:0000256" key="7">
    <source>
        <dbReference type="ARBA" id="ARBA00023128"/>
    </source>
</evidence>
<evidence type="ECO:0000256" key="1">
    <source>
        <dbReference type="ARBA" id="ARBA00004273"/>
    </source>
</evidence>
<keyword evidence="7" id="KW-0496">Mitochondrion</keyword>
<dbReference type="GeneID" id="100375659"/>
<evidence type="ECO:0000256" key="5">
    <source>
        <dbReference type="ARBA" id="ARBA00022792"/>
    </source>
</evidence>
<evidence type="ECO:0000256" key="4">
    <source>
        <dbReference type="ARBA" id="ARBA00022692"/>
    </source>
</evidence>
<feature type="transmembrane region" description="Helical" evidence="9">
    <location>
        <begin position="54"/>
        <end position="71"/>
    </location>
</feature>
<keyword evidence="5" id="KW-0999">Mitochondrion inner membrane</keyword>
<evidence type="ECO:0000256" key="6">
    <source>
        <dbReference type="ARBA" id="ARBA00022989"/>
    </source>
</evidence>
<sequence length="108" mass="12042">MSETETDGYSREKGFFKIPCSRTAFMTGVGSGLVIGLAHFMFTSRVKRSADVSVLSFGFITLGAWCVCRYDRARKRLQQKKIKENLQHGIKLEKVNNVTVVDSESGST</sequence>
<comment type="subcellular location">
    <subcellularLocation>
        <location evidence="1">Mitochondrion inner membrane</location>
    </subcellularLocation>
</comment>
<evidence type="ECO:0000256" key="9">
    <source>
        <dbReference type="SAM" id="Phobius"/>
    </source>
</evidence>
<keyword evidence="8 9" id="KW-0472">Membrane</keyword>
<dbReference type="PRINTS" id="PR02049">
    <property type="entry name" value="PROTEINF36A"/>
</dbReference>
<gene>
    <name evidence="11" type="primary">LOC100375659</name>
</gene>
<accession>A0ABM0GK12</accession>
<feature type="transmembrane region" description="Helical" evidence="9">
    <location>
        <begin position="23"/>
        <end position="42"/>
    </location>
</feature>
<keyword evidence="10" id="KW-1185">Reference proteome</keyword>
<organism evidence="10 11">
    <name type="scientific">Saccoglossus kowalevskii</name>
    <name type="common">Acorn worm</name>
    <dbReference type="NCBI Taxonomy" id="10224"/>
    <lineage>
        <taxon>Eukaryota</taxon>
        <taxon>Metazoa</taxon>
        <taxon>Hemichordata</taxon>
        <taxon>Enteropneusta</taxon>
        <taxon>Harrimaniidae</taxon>
        <taxon>Saccoglossus</taxon>
    </lineage>
</organism>
<dbReference type="PANTHER" id="PTHR31586:SF1">
    <property type="entry name" value="CYTOCHROME C OXIDASE ASSEMBLY PROTEIN COX20, MITOCHONDRIAL"/>
    <property type="match status" value="1"/>
</dbReference>
<dbReference type="Pfam" id="PF12597">
    <property type="entry name" value="Cox20"/>
    <property type="match status" value="1"/>
</dbReference>
<dbReference type="InterPro" id="IPR022533">
    <property type="entry name" value="Cox20"/>
</dbReference>
<proteinExistence type="inferred from homology"/>
<protein>
    <recommendedName>
        <fullName evidence="3">Cytochrome c oxidase assembly protein COX20, mitochondrial</fullName>
    </recommendedName>
</protein>